<accession>A0AAV7RR59</accession>
<dbReference type="EMBL" id="JANPWB010000009">
    <property type="protein sequence ID" value="KAJ1154485.1"/>
    <property type="molecule type" value="Genomic_DNA"/>
</dbReference>
<gene>
    <name evidence="1" type="ORF">NDU88_007237</name>
</gene>
<dbReference type="Proteomes" id="UP001066276">
    <property type="component" value="Chromosome 5"/>
</dbReference>
<dbReference type="AlphaFoldDB" id="A0AAV7RR59"/>
<protein>
    <submittedName>
        <fullName evidence="1">Uncharacterized protein</fullName>
    </submittedName>
</protein>
<proteinExistence type="predicted"/>
<comment type="caution">
    <text evidence="1">The sequence shown here is derived from an EMBL/GenBank/DDBJ whole genome shotgun (WGS) entry which is preliminary data.</text>
</comment>
<organism evidence="1 2">
    <name type="scientific">Pleurodeles waltl</name>
    <name type="common">Iberian ribbed newt</name>
    <dbReference type="NCBI Taxonomy" id="8319"/>
    <lineage>
        <taxon>Eukaryota</taxon>
        <taxon>Metazoa</taxon>
        <taxon>Chordata</taxon>
        <taxon>Craniata</taxon>
        <taxon>Vertebrata</taxon>
        <taxon>Euteleostomi</taxon>
        <taxon>Amphibia</taxon>
        <taxon>Batrachia</taxon>
        <taxon>Caudata</taxon>
        <taxon>Salamandroidea</taxon>
        <taxon>Salamandridae</taxon>
        <taxon>Pleurodelinae</taxon>
        <taxon>Pleurodeles</taxon>
    </lineage>
</organism>
<evidence type="ECO:0000313" key="2">
    <source>
        <dbReference type="Proteomes" id="UP001066276"/>
    </source>
</evidence>
<evidence type="ECO:0000313" key="1">
    <source>
        <dbReference type="EMBL" id="KAJ1154485.1"/>
    </source>
</evidence>
<reference evidence="1" key="1">
    <citation type="journal article" date="2022" name="bioRxiv">
        <title>Sequencing and chromosome-scale assembly of the giantPleurodeles waltlgenome.</title>
        <authorList>
            <person name="Brown T."/>
            <person name="Elewa A."/>
            <person name="Iarovenko S."/>
            <person name="Subramanian E."/>
            <person name="Araus A.J."/>
            <person name="Petzold A."/>
            <person name="Susuki M."/>
            <person name="Suzuki K.-i.T."/>
            <person name="Hayashi T."/>
            <person name="Toyoda A."/>
            <person name="Oliveira C."/>
            <person name="Osipova E."/>
            <person name="Leigh N.D."/>
            <person name="Simon A."/>
            <person name="Yun M.H."/>
        </authorList>
    </citation>
    <scope>NUCLEOTIDE SEQUENCE</scope>
    <source>
        <strain evidence="1">20211129_DDA</strain>
        <tissue evidence="1">Liver</tissue>
    </source>
</reference>
<keyword evidence="2" id="KW-1185">Reference proteome</keyword>
<name>A0AAV7RR59_PLEWA</name>
<sequence>MHDNQEGLVIARLRNQSCTLTVLNTYAPNKDDPSIFQQLLLERSLWEAATQTLTSNEDQEGSFGQYSASRQADSVIKMDLTQ</sequence>